<keyword evidence="2" id="KW-1185">Reference proteome</keyword>
<evidence type="ECO:0000313" key="2">
    <source>
        <dbReference type="Proteomes" id="UP000008630"/>
    </source>
</evidence>
<dbReference type="STRING" id="693979.Bache_0307"/>
<reference evidence="1 2" key="2">
    <citation type="journal article" date="2011" name="Stand. Genomic Sci.">
        <title>Complete genome sequence of Bacteroides helcogenes type strain (P 36-108).</title>
        <authorList>
            <person name="Pati A."/>
            <person name="Gronow S."/>
            <person name="Zeytun A."/>
            <person name="Lapidus A."/>
            <person name="Nolan M."/>
            <person name="Hammon N."/>
            <person name="Deshpande S."/>
            <person name="Cheng J.F."/>
            <person name="Tapia R."/>
            <person name="Han C."/>
            <person name="Goodwin L."/>
            <person name="Pitluck S."/>
            <person name="Liolios K."/>
            <person name="Pagani I."/>
            <person name="Ivanova N."/>
            <person name="Mavromatis K."/>
            <person name="Chen A."/>
            <person name="Palaniappan K."/>
            <person name="Land M."/>
            <person name="Hauser L."/>
            <person name="Chang Y.J."/>
            <person name="Jeffries C.D."/>
            <person name="Detter J.C."/>
            <person name="Brambilla E."/>
            <person name="Rohde M."/>
            <person name="Goker M."/>
            <person name="Woyke T."/>
            <person name="Bristow J."/>
            <person name="Eisen J.A."/>
            <person name="Markowitz V."/>
            <person name="Hugenholtz P."/>
            <person name="Kyrpides N.C."/>
            <person name="Klenk H.P."/>
            <person name="Lucas S."/>
        </authorList>
    </citation>
    <scope>NUCLEOTIDE SEQUENCE [LARGE SCALE GENOMIC DNA]</scope>
    <source>
        <strain evidence="2">ATCC 35417 / DSM 20613 / JCM 6297 / CCUG 15421 / P 36-108</strain>
    </source>
</reference>
<dbReference type="HOGENOM" id="CLU_2785343_0_0_10"/>
<proteinExistence type="predicted"/>
<dbReference type="RefSeq" id="WP_013545953.1">
    <property type="nucleotide sequence ID" value="NC_014933.1"/>
</dbReference>
<reference key="1">
    <citation type="submission" date="2010-11" db="EMBL/GenBank/DDBJ databases">
        <title>The complete genome of Bacteroides helcogenes P 36-108.</title>
        <authorList>
            <consortium name="US DOE Joint Genome Institute (JGI-PGF)"/>
            <person name="Lucas S."/>
            <person name="Copeland A."/>
            <person name="Lapidus A."/>
            <person name="Bruce D."/>
            <person name="Goodwin L."/>
            <person name="Pitluck S."/>
            <person name="Kyrpides N."/>
            <person name="Mavromatis K."/>
            <person name="Ivanova N."/>
            <person name="Zeytun A."/>
            <person name="Brettin T."/>
            <person name="Detter J.C."/>
            <person name="Tapia R."/>
            <person name="Han C."/>
            <person name="Land M."/>
            <person name="Hauser L."/>
            <person name="Markowitz V."/>
            <person name="Cheng J.-F."/>
            <person name="Hugenholtz P."/>
            <person name="Woyke T."/>
            <person name="Wu D."/>
            <person name="Gronow S."/>
            <person name="Wellnitz S."/>
            <person name="Brambilla E."/>
            <person name="Klenk H.-P."/>
            <person name="Eisen J.A."/>
        </authorList>
    </citation>
    <scope>NUCLEOTIDE SEQUENCE</scope>
    <source>
        <strain>P 36-108</strain>
    </source>
</reference>
<name>E6SUB8_BACT6</name>
<protein>
    <submittedName>
        <fullName evidence="1">Uncharacterized protein</fullName>
    </submittedName>
</protein>
<accession>E6SUB8</accession>
<dbReference type="KEGG" id="bhl:Bache_0307"/>
<dbReference type="AlphaFoldDB" id="E6SUB8"/>
<sequence>MEIGVKDRVKALLSGKKLLSRIKVVDRLFDKGTGLEAKRTVSDETYFDADGSGDITVEVIYDKSQIEQ</sequence>
<organism evidence="1 2">
    <name type="scientific">Bacteroides helcogenes (strain ATCC 35417 / DSM 20613 / JCM 6297 / CCUG 15421 / P 36-108)</name>
    <dbReference type="NCBI Taxonomy" id="693979"/>
    <lineage>
        <taxon>Bacteria</taxon>
        <taxon>Pseudomonadati</taxon>
        <taxon>Bacteroidota</taxon>
        <taxon>Bacteroidia</taxon>
        <taxon>Bacteroidales</taxon>
        <taxon>Bacteroidaceae</taxon>
        <taxon>Bacteroides</taxon>
    </lineage>
</organism>
<evidence type="ECO:0000313" key="1">
    <source>
        <dbReference type="EMBL" id="ADV42336.1"/>
    </source>
</evidence>
<gene>
    <name evidence="1" type="ordered locus">Bache_0307</name>
</gene>
<dbReference type="EMBL" id="CP002352">
    <property type="protein sequence ID" value="ADV42336.1"/>
    <property type="molecule type" value="Genomic_DNA"/>
</dbReference>
<dbReference type="Proteomes" id="UP000008630">
    <property type="component" value="Chromosome"/>
</dbReference>
<dbReference type="PATRIC" id="fig|693979.3.peg.333"/>